<dbReference type="RefSeq" id="WP_169497492.1">
    <property type="nucleotide sequence ID" value="NZ_JABBFZ010000004.1"/>
</dbReference>
<keyword evidence="6 11" id="KW-0732">Signal</keyword>
<keyword evidence="8" id="KW-0626">Porin</keyword>
<dbReference type="InterPro" id="IPR002299">
    <property type="entry name" value="Porin_Neis"/>
</dbReference>
<dbReference type="Gene3D" id="2.40.160.10">
    <property type="entry name" value="Porin"/>
    <property type="match status" value="1"/>
</dbReference>
<dbReference type="PANTHER" id="PTHR34501">
    <property type="entry name" value="PROTEIN YDDL-RELATED"/>
    <property type="match status" value="1"/>
</dbReference>
<evidence type="ECO:0000256" key="4">
    <source>
        <dbReference type="ARBA" id="ARBA00022452"/>
    </source>
</evidence>
<feature type="domain" description="Porin" evidence="12">
    <location>
        <begin position="7"/>
        <end position="347"/>
    </location>
</feature>
<comment type="caution">
    <text evidence="13">The sequence shown here is derived from an EMBL/GenBank/DDBJ whole genome shotgun (WGS) entry which is preliminary data.</text>
</comment>
<dbReference type="SUPFAM" id="SSF56935">
    <property type="entry name" value="Porins"/>
    <property type="match status" value="1"/>
</dbReference>
<dbReference type="GO" id="GO:0009279">
    <property type="term" value="C:cell outer membrane"/>
    <property type="evidence" value="ECO:0007669"/>
    <property type="project" value="UniProtKB-SubCell"/>
</dbReference>
<evidence type="ECO:0000256" key="7">
    <source>
        <dbReference type="ARBA" id="ARBA00023065"/>
    </source>
</evidence>
<proteinExistence type="predicted"/>
<keyword evidence="10" id="KW-0998">Cell outer membrane</keyword>
<feature type="chain" id="PRO_5030596527" evidence="11">
    <location>
        <begin position="25"/>
        <end position="385"/>
    </location>
</feature>
<keyword evidence="9" id="KW-0472">Membrane</keyword>
<sequence>MKRNRLATAALATFAAFAAPCAFAQSSVTLYGLIDQGIVYTNNAGGSPAWEMASGYAQGNRWGMRGTEDLGGGTRLVFQLENGFELNSGRLFQGGRLFGREAYVGLSNERFGTFTLGRQYDSVVDYLAQTTANGSWAGFLFSHPYDNDNTDNSFRLGNSVKYASPTIAGLKFGGLYSFSNDTNFANNRAYSFGGQYTNGGLLLAAAWLQVNNPGAGTVGAITSNDASFIAGRMRVVGGGINYTFGKTTAGFSYTNSNYKNPTGNNYIGLPLAAPGVRLDTLKFQNLEANGRYQFTPGFFVGAQYVYTMMNYEASSGTVKPKIHTVGLMADYNLSTRTDVYVQGQYQRVIGGTTQSILDNAFMLGTQAPSSTDKQVAVRVALRHKF</sequence>
<gene>
    <name evidence="13" type="ORF">HHL14_10285</name>
</gene>
<dbReference type="GO" id="GO:0046930">
    <property type="term" value="C:pore complex"/>
    <property type="evidence" value="ECO:0007669"/>
    <property type="project" value="UniProtKB-KW"/>
</dbReference>
<reference evidence="13 14" key="1">
    <citation type="submission" date="2020-04" db="EMBL/GenBank/DDBJ databases">
        <title>Paraburkholderia sp. G-4-1-8 isolated from soil.</title>
        <authorList>
            <person name="Dahal R.H."/>
        </authorList>
    </citation>
    <scope>NUCLEOTIDE SEQUENCE [LARGE SCALE GENOMIC DNA]</scope>
    <source>
        <strain evidence="13 14">G-4-1-8</strain>
    </source>
</reference>
<evidence type="ECO:0000256" key="6">
    <source>
        <dbReference type="ARBA" id="ARBA00022729"/>
    </source>
</evidence>
<keyword evidence="5" id="KW-0812">Transmembrane</keyword>
<evidence type="ECO:0000256" key="8">
    <source>
        <dbReference type="ARBA" id="ARBA00023114"/>
    </source>
</evidence>
<evidence type="ECO:0000259" key="12">
    <source>
        <dbReference type="Pfam" id="PF13609"/>
    </source>
</evidence>
<evidence type="ECO:0000256" key="5">
    <source>
        <dbReference type="ARBA" id="ARBA00022692"/>
    </source>
</evidence>
<dbReference type="PANTHER" id="PTHR34501:SF9">
    <property type="entry name" value="MAJOR OUTER MEMBRANE PROTEIN P.IA"/>
    <property type="match status" value="1"/>
</dbReference>
<dbReference type="InterPro" id="IPR050298">
    <property type="entry name" value="Gram-neg_bact_OMP"/>
</dbReference>
<keyword evidence="3" id="KW-0813">Transport</keyword>
<evidence type="ECO:0000256" key="10">
    <source>
        <dbReference type="ARBA" id="ARBA00023237"/>
    </source>
</evidence>
<protein>
    <submittedName>
        <fullName evidence="13">Porin</fullName>
    </submittedName>
</protein>
<dbReference type="GO" id="GO:0006811">
    <property type="term" value="P:monoatomic ion transport"/>
    <property type="evidence" value="ECO:0007669"/>
    <property type="project" value="UniProtKB-KW"/>
</dbReference>
<name>A0A7X9ZWR2_9BURK</name>
<evidence type="ECO:0000256" key="9">
    <source>
        <dbReference type="ARBA" id="ARBA00023136"/>
    </source>
</evidence>
<evidence type="ECO:0000256" key="1">
    <source>
        <dbReference type="ARBA" id="ARBA00004571"/>
    </source>
</evidence>
<dbReference type="PRINTS" id="PR00184">
    <property type="entry name" value="NEISSPPORIN"/>
</dbReference>
<keyword evidence="14" id="KW-1185">Reference proteome</keyword>
<comment type="subcellular location">
    <subcellularLocation>
        <location evidence="1">Cell outer membrane</location>
        <topology evidence="1">Multi-pass membrane protein</topology>
    </subcellularLocation>
</comment>
<accession>A0A7X9ZWR2</accession>
<evidence type="ECO:0000256" key="11">
    <source>
        <dbReference type="SAM" id="SignalP"/>
    </source>
</evidence>
<dbReference type="AlphaFoldDB" id="A0A7X9ZWR2"/>
<dbReference type="Proteomes" id="UP000583127">
    <property type="component" value="Unassembled WGS sequence"/>
</dbReference>
<keyword evidence="4" id="KW-1134">Transmembrane beta strand</keyword>
<dbReference type="EMBL" id="JABBFZ010000004">
    <property type="protein sequence ID" value="NML31222.1"/>
    <property type="molecule type" value="Genomic_DNA"/>
</dbReference>
<evidence type="ECO:0000313" key="13">
    <source>
        <dbReference type="EMBL" id="NML31222.1"/>
    </source>
</evidence>
<dbReference type="GO" id="GO:0015288">
    <property type="term" value="F:porin activity"/>
    <property type="evidence" value="ECO:0007669"/>
    <property type="project" value="UniProtKB-KW"/>
</dbReference>
<evidence type="ECO:0000313" key="14">
    <source>
        <dbReference type="Proteomes" id="UP000583127"/>
    </source>
</evidence>
<dbReference type="Pfam" id="PF13609">
    <property type="entry name" value="Porin_4"/>
    <property type="match status" value="1"/>
</dbReference>
<feature type="signal peptide" evidence="11">
    <location>
        <begin position="1"/>
        <end position="24"/>
    </location>
</feature>
<evidence type="ECO:0000256" key="3">
    <source>
        <dbReference type="ARBA" id="ARBA00022448"/>
    </source>
</evidence>
<keyword evidence="7" id="KW-0406">Ion transport</keyword>
<dbReference type="InterPro" id="IPR023614">
    <property type="entry name" value="Porin_dom_sf"/>
</dbReference>
<dbReference type="CDD" id="cd00342">
    <property type="entry name" value="gram_neg_porins"/>
    <property type="match status" value="1"/>
</dbReference>
<comment type="subunit">
    <text evidence="2">Homotrimer.</text>
</comment>
<evidence type="ECO:0000256" key="2">
    <source>
        <dbReference type="ARBA" id="ARBA00011233"/>
    </source>
</evidence>
<dbReference type="InterPro" id="IPR033900">
    <property type="entry name" value="Gram_neg_porin_domain"/>
</dbReference>
<organism evidence="13 14">
    <name type="scientific">Paraburkholderia antibiotica</name>
    <dbReference type="NCBI Taxonomy" id="2728839"/>
    <lineage>
        <taxon>Bacteria</taxon>
        <taxon>Pseudomonadati</taxon>
        <taxon>Pseudomonadota</taxon>
        <taxon>Betaproteobacteria</taxon>
        <taxon>Burkholderiales</taxon>
        <taxon>Burkholderiaceae</taxon>
        <taxon>Paraburkholderia</taxon>
    </lineage>
</organism>